<organism evidence="2 3">
    <name type="scientific">Candidatus Kaiserbacteria bacterium RIFCSPHIGHO2_01_FULL_53_29</name>
    <dbReference type="NCBI Taxonomy" id="1798480"/>
    <lineage>
        <taxon>Bacteria</taxon>
        <taxon>Candidatus Kaiseribacteriota</taxon>
    </lineage>
</organism>
<dbReference type="Gene3D" id="3.90.550.10">
    <property type="entry name" value="Spore Coat Polysaccharide Biosynthesis Protein SpsA, Chain A"/>
    <property type="match status" value="1"/>
</dbReference>
<dbReference type="Pfam" id="PF00535">
    <property type="entry name" value="Glycos_transf_2"/>
    <property type="match status" value="1"/>
</dbReference>
<dbReference type="PANTHER" id="PTHR48090">
    <property type="entry name" value="UNDECAPRENYL-PHOSPHATE 4-DEOXY-4-FORMAMIDO-L-ARABINOSE TRANSFERASE-RELATED"/>
    <property type="match status" value="1"/>
</dbReference>
<dbReference type="STRING" id="1798480.A2851_02310"/>
<reference evidence="2 3" key="1">
    <citation type="journal article" date="2016" name="Nat. Commun.">
        <title>Thousands of microbial genomes shed light on interconnected biogeochemical processes in an aquifer system.</title>
        <authorList>
            <person name="Anantharaman K."/>
            <person name="Brown C.T."/>
            <person name="Hug L.A."/>
            <person name="Sharon I."/>
            <person name="Castelle C.J."/>
            <person name="Probst A.J."/>
            <person name="Thomas B.C."/>
            <person name="Singh A."/>
            <person name="Wilkins M.J."/>
            <person name="Karaoz U."/>
            <person name="Brodie E.L."/>
            <person name="Williams K.H."/>
            <person name="Hubbard S.S."/>
            <person name="Banfield J.F."/>
        </authorList>
    </citation>
    <scope>NUCLEOTIDE SEQUENCE [LARGE SCALE GENOMIC DNA]</scope>
</reference>
<evidence type="ECO:0000313" key="2">
    <source>
        <dbReference type="EMBL" id="OGG53696.1"/>
    </source>
</evidence>
<dbReference type="Proteomes" id="UP000176863">
    <property type="component" value="Unassembled WGS sequence"/>
</dbReference>
<name>A0A1F6CWY0_9BACT</name>
<sequence>MSPSFTIILPFLRQTDHMTDVVNDFKERLSASGLSYEIIIVMNGMSELDREKIRTVEESPRILECTLRERGWGRAVLAGMREARGEYVCYTNSARTGSHELIRLLTYAVVSKDTIVKATRVERETKMRKWISIAYNVLNRLVLKTPIWDVNATPKIIPKKVLDLLSPTSLGDSIDAEIMYKAFRKGIPIVEIPIRQIERKSGKSTTNWMSALKMFIGLLYIRRNF</sequence>
<dbReference type="SUPFAM" id="SSF53448">
    <property type="entry name" value="Nucleotide-diphospho-sugar transferases"/>
    <property type="match status" value="1"/>
</dbReference>
<feature type="domain" description="Glycosyltransferase 2-like" evidence="1">
    <location>
        <begin position="7"/>
        <end position="100"/>
    </location>
</feature>
<proteinExistence type="predicted"/>
<dbReference type="AlphaFoldDB" id="A0A1F6CWY0"/>
<evidence type="ECO:0000259" key="1">
    <source>
        <dbReference type="Pfam" id="PF00535"/>
    </source>
</evidence>
<protein>
    <recommendedName>
        <fullName evidence="1">Glycosyltransferase 2-like domain-containing protein</fullName>
    </recommendedName>
</protein>
<dbReference type="EMBL" id="MFKT01000009">
    <property type="protein sequence ID" value="OGG53696.1"/>
    <property type="molecule type" value="Genomic_DNA"/>
</dbReference>
<dbReference type="InterPro" id="IPR029044">
    <property type="entry name" value="Nucleotide-diphossugar_trans"/>
</dbReference>
<dbReference type="InterPro" id="IPR001173">
    <property type="entry name" value="Glyco_trans_2-like"/>
</dbReference>
<evidence type="ECO:0000313" key="3">
    <source>
        <dbReference type="Proteomes" id="UP000176863"/>
    </source>
</evidence>
<gene>
    <name evidence="2" type="ORF">A2851_02310</name>
</gene>
<dbReference type="InterPro" id="IPR050256">
    <property type="entry name" value="Glycosyltransferase_2"/>
</dbReference>
<comment type="caution">
    <text evidence="2">The sequence shown here is derived from an EMBL/GenBank/DDBJ whole genome shotgun (WGS) entry which is preliminary data.</text>
</comment>
<accession>A0A1F6CWY0</accession>